<accession>A0A4S3JIM3</accession>
<keyword evidence="2" id="KW-1185">Reference proteome</keyword>
<organism evidence="1 2">
    <name type="scientific">Aspergillus tanneri</name>
    <dbReference type="NCBI Taxonomy" id="1220188"/>
    <lineage>
        <taxon>Eukaryota</taxon>
        <taxon>Fungi</taxon>
        <taxon>Dikarya</taxon>
        <taxon>Ascomycota</taxon>
        <taxon>Pezizomycotina</taxon>
        <taxon>Eurotiomycetes</taxon>
        <taxon>Eurotiomycetidae</taxon>
        <taxon>Eurotiales</taxon>
        <taxon>Aspergillaceae</taxon>
        <taxon>Aspergillus</taxon>
        <taxon>Aspergillus subgen. Circumdati</taxon>
    </lineage>
</organism>
<protein>
    <submittedName>
        <fullName evidence="1">Uncharacterized protein</fullName>
    </submittedName>
</protein>
<dbReference type="AlphaFoldDB" id="A0A4S3JIM3"/>
<comment type="caution">
    <text evidence="1">The sequence shown here is derived from an EMBL/GenBank/DDBJ whole genome shotgun (WGS) entry which is preliminary data.</text>
</comment>
<dbReference type="EMBL" id="SOSA01000172">
    <property type="protein sequence ID" value="THC95120.1"/>
    <property type="molecule type" value="Genomic_DNA"/>
</dbReference>
<dbReference type="VEuPathDB" id="FungiDB:EYZ11_005404"/>
<gene>
    <name evidence="1" type="ORF">EYZ11_005404</name>
</gene>
<evidence type="ECO:0000313" key="2">
    <source>
        <dbReference type="Proteomes" id="UP000308092"/>
    </source>
</evidence>
<sequence length="110" mass="11716">MQPPEHGQFMFALTAANLDVLGPGSQTSSLSTTTEGEDPPGSVKIVMHEAASGIDVPSYSAAVRAGAKPWDKALPDYNMAVARNSTPLQLPRPPQQVHFSIRSAALKWDC</sequence>
<dbReference type="Proteomes" id="UP000308092">
    <property type="component" value="Unassembled WGS sequence"/>
</dbReference>
<proteinExistence type="predicted"/>
<reference evidence="1 2" key="1">
    <citation type="submission" date="2019-03" db="EMBL/GenBank/DDBJ databases">
        <title>The genome sequence of a newly discovered highly antifungal drug resistant Aspergillus species, Aspergillus tanneri NIH 1004.</title>
        <authorList>
            <person name="Mounaud S."/>
            <person name="Singh I."/>
            <person name="Joardar V."/>
            <person name="Pakala S."/>
            <person name="Pakala S."/>
            <person name="Venepally P."/>
            <person name="Hoover J."/>
            <person name="Nierman W."/>
            <person name="Chung J."/>
            <person name="Losada L."/>
        </authorList>
    </citation>
    <scope>NUCLEOTIDE SEQUENCE [LARGE SCALE GENOMIC DNA]</scope>
    <source>
        <strain evidence="1 2">NIH1004</strain>
    </source>
</reference>
<evidence type="ECO:0000313" key="1">
    <source>
        <dbReference type="EMBL" id="THC95120.1"/>
    </source>
</evidence>
<name>A0A4S3JIM3_9EURO</name>